<dbReference type="InterPro" id="IPR018530">
    <property type="entry name" value="SiaC"/>
</dbReference>
<feature type="domain" description="SiaC family regulatory phosphoprotein" evidence="1">
    <location>
        <begin position="7"/>
        <end position="121"/>
    </location>
</feature>
<evidence type="ECO:0000313" key="2">
    <source>
        <dbReference type="EMBL" id="MDN0077129.1"/>
    </source>
</evidence>
<evidence type="ECO:0000259" key="1">
    <source>
        <dbReference type="Pfam" id="PF09345"/>
    </source>
</evidence>
<organism evidence="2 3">
    <name type="scientific">Crenobacter oryzisoli</name>
    <dbReference type="NCBI Taxonomy" id="3056844"/>
    <lineage>
        <taxon>Bacteria</taxon>
        <taxon>Pseudomonadati</taxon>
        <taxon>Pseudomonadota</taxon>
        <taxon>Betaproteobacteria</taxon>
        <taxon>Neisseriales</taxon>
        <taxon>Neisseriaceae</taxon>
        <taxon>Crenobacter</taxon>
    </lineage>
</organism>
<keyword evidence="3" id="KW-1185">Reference proteome</keyword>
<accession>A0ABT7XTL1</accession>
<name>A0ABT7XTL1_9NEIS</name>
<dbReference type="Pfam" id="PF09345">
    <property type="entry name" value="SiaC"/>
    <property type="match status" value="1"/>
</dbReference>
<evidence type="ECO:0000313" key="3">
    <source>
        <dbReference type="Proteomes" id="UP001168540"/>
    </source>
</evidence>
<gene>
    <name evidence="2" type="ORF">QU481_19985</name>
</gene>
<sequence length="127" mass="14162">MQNVYLAATSATPEVDFRFDSHRMSLKGESYPENAQAFYGPLLDAVGSYLAACRGTTIQIDVQLAYFNSSSTKLLMSLFEQFNQAALAGNHVLVNWFHDEEDDTILEFGEEIAEDYPALELLTQALV</sequence>
<dbReference type="Proteomes" id="UP001168540">
    <property type="component" value="Unassembled WGS sequence"/>
</dbReference>
<proteinExistence type="predicted"/>
<dbReference type="RefSeq" id="WP_289831764.1">
    <property type="nucleotide sequence ID" value="NZ_JAUEDK010000054.1"/>
</dbReference>
<comment type="caution">
    <text evidence="2">The sequence shown here is derived from an EMBL/GenBank/DDBJ whole genome shotgun (WGS) entry which is preliminary data.</text>
</comment>
<dbReference type="EMBL" id="JAUEDK010000054">
    <property type="protein sequence ID" value="MDN0077129.1"/>
    <property type="molecule type" value="Genomic_DNA"/>
</dbReference>
<protein>
    <submittedName>
        <fullName evidence="2">DUF1987 domain-containing protein</fullName>
    </submittedName>
</protein>
<reference evidence="2" key="1">
    <citation type="submission" date="2023-06" db="EMBL/GenBank/DDBJ databases">
        <authorList>
            <person name="Zhang S."/>
        </authorList>
    </citation>
    <scope>NUCLEOTIDE SEQUENCE</scope>
    <source>
        <strain evidence="2">SG2303</strain>
    </source>
</reference>